<reference evidence="1" key="2">
    <citation type="journal article" date="2015" name="Data Brief">
        <title>Shoot transcriptome of the giant reed, Arundo donax.</title>
        <authorList>
            <person name="Barrero R.A."/>
            <person name="Guerrero F.D."/>
            <person name="Moolhuijzen P."/>
            <person name="Goolsby J.A."/>
            <person name="Tidwell J."/>
            <person name="Bellgard S.E."/>
            <person name="Bellgard M.I."/>
        </authorList>
    </citation>
    <scope>NUCLEOTIDE SEQUENCE</scope>
    <source>
        <tissue evidence="1">Shoot tissue taken approximately 20 cm above the soil surface</tissue>
    </source>
</reference>
<sequence length="44" mass="4908">MLIEHDPQMPSRHDRRNASVESCSDLIFCSTSSTMGPQVARSTK</sequence>
<evidence type="ECO:0000313" key="1">
    <source>
        <dbReference type="EMBL" id="JAD70990.1"/>
    </source>
</evidence>
<reference evidence="1" key="1">
    <citation type="submission" date="2014-09" db="EMBL/GenBank/DDBJ databases">
        <authorList>
            <person name="Magalhaes I.L.F."/>
            <person name="Oliveira U."/>
            <person name="Santos F.R."/>
            <person name="Vidigal T.H.D.A."/>
            <person name="Brescovit A.D."/>
            <person name="Santos A.J."/>
        </authorList>
    </citation>
    <scope>NUCLEOTIDE SEQUENCE</scope>
    <source>
        <tissue evidence="1">Shoot tissue taken approximately 20 cm above the soil surface</tissue>
    </source>
</reference>
<dbReference type="EMBL" id="GBRH01226905">
    <property type="protein sequence ID" value="JAD70990.1"/>
    <property type="molecule type" value="Transcribed_RNA"/>
</dbReference>
<proteinExistence type="predicted"/>
<protein>
    <submittedName>
        <fullName evidence="1">Uncharacterized protein</fullName>
    </submittedName>
</protein>
<accession>A0A0A9CC58</accession>
<name>A0A0A9CC58_ARUDO</name>
<organism evidence="1">
    <name type="scientific">Arundo donax</name>
    <name type="common">Giant reed</name>
    <name type="synonym">Donax arundinaceus</name>
    <dbReference type="NCBI Taxonomy" id="35708"/>
    <lineage>
        <taxon>Eukaryota</taxon>
        <taxon>Viridiplantae</taxon>
        <taxon>Streptophyta</taxon>
        <taxon>Embryophyta</taxon>
        <taxon>Tracheophyta</taxon>
        <taxon>Spermatophyta</taxon>
        <taxon>Magnoliopsida</taxon>
        <taxon>Liliopsida</taxon>
        <taxon>Poales</taxon>
        <taxon>Poaceae</taxon>
        <taxon>PACMAD clade</taxon>
        <taxon>Arundinoideae</taxon>
        <taxon>Arundineae</taxon>
        <taxon>Arundo</taxon>
    </lineage>
</organism>
<dbReference type="AlphaFoldDB" id="A0A0A9CC58"/>